<protein>
    <recommendedName>
        <fullName evidence="8">GRIP domain-containing protein</fullName>
    </recommendedName>
</protein>
<evidence type="ECO:0000313" key="10">
    <source>
        <dbReference type="Proteomes" id="UP001491310"/>
    </source>
</evidence>
<comment type="subcellular location">
    <subcellularLocation>
        <location evidence="2">Cytoplasm</location>
    </subcellularLocation>
    <subcellularLocation>
        <location evidence="1">Endomembrane system</location>
        <topology evidence="1">Peripheral membrane protein</topology>
    </subcellularLocation>
</comment>
<comment type="caution">
    <text evidence="9">The sequence shown here is derived from an EMBL/GenBank/DDBJ whole genome shotgun (WGS) entry which is preliminary data.</text>
</comment>
<evidence type="ECO:0000256" key="3">
    <source>
        <dbReference type="ARBA" id="ARBA00022490"/>
    </source>
</evidence>
<feature type="region of interest" description="Disordered" evidence="7">
    <location>
        <begin position="339"/>
        <end position="379"/>
    </location>
</feature>
<sequence length="776" mass="84795">MKGFNWQSKLQETVGKTVTGFSDSAARFKQGWADRPGTSEDGGRQQALSQHGSSPRSTASFSNNQEAQYLRLPVDSLKKLRWYDRDDLSQLVDISTREKQQLQDIIAALRQIITGLGTTEEELEVDLQVRLADAEQLHASDEALNSALLLSARAEIAQLRSSNIAQAPLDEAAAGEVTSLRERLEAQEREAEGLRDSLRQKDAQLREQAETIADLRERLLSVEAAEAPGRPLPNGVAEQAAALQLQSDLERQAHLAQVGRLEGRLMELEAQAAAAEERSSGLEAELQHARHLAEEARTASDKHVQELRAKVAAAQASQAEMLSRAQDICSEAEERAAAAERRADRAEERASKAEADIKARERERERGAPDDARLAAARRAAEEREAELRRAMRDGEAKLRERISRLDEDNQDLRRSLVRARADAEALEARADAAEAVEAGLQSELRAAEAAGAEAEAAHARCQALEERLSELRAEQGQLATYKEMAAAAEDDRGRLEAEVVATAQLATAVEARLRGALAAKDAAESCVAAAELRAHQAEATIEAEVTRRLELSGADFARWPRAAREETARLEKKLDAAQRLTATLHAELDASARQRQSEAVARAQLQVRLSAAEERATRAEWERRESVTGLERQLAAARAEVLDWRRELAAAEAERDRLAADKKLLTKRGSSGSLSLYAGYNGTPKARGGGSLRGVADAFAETPTNGQREQLPGVDILYLKNVLLKFLDSAAAGRTEQCDALLPAIATLVRASPQEYRELKAALHAARQTGSWWPA</sequence>
<dbReference type="InterPro" id="IPR000237">
    <property type="entry name" value="GRIP_dom"/>
</dbReference>
<name>A0ABR2Z1J1_9CHLO</name>
<evidence type="ECO:0000259" key="8">
    <source>
        <dbReference type="PROSITE" id="PS50913"/>
    </source>
</evidence>
<reference evidence="9 10" key="1">
    <citation type="journal article" date="2024" name="Nat. Commun.">
        <title>Phylogenomics reveals the evolutionary origins of lichenization in chlorophyte algae.</title>
        <authorList>
            <person name="Puginier C."/>
            <person name="Libourel C."/>
            <person name="Otte J."/>
            <person name="Skaloud P."/>
            <person name="Haon M."/>
            <person name="Grisel S."/>
            <person name="Petersen M."/>
            <person name="Berrin J.G."/>
            <person name="Delaux P.M."/>
            <person name="Dal Grande F."/>
            <person name="Keller J."/>
        </authorList>
    </citation>
    <scope>NUCLEOTIDE SEQUENCE [LARGE SCALE GENOMIC DNA]</scope>
    <source>
        <strain evidence="9 10">SAG 216-7</strain>
    </source>
</reference>
<evidence type="ECO:0000256" key="6">
    <source>
        <dbReference type="SAM" id="Coils"/>
    </source>
</evidence>
<evidence type="ECO:0000256" key="4">
    <source>
        <dbReference type="ARBA" id="ARBA00023054"/>
    </source>
</evidence>
<dbReference type="PANTHER" id="PTHR23157:SF25">
    <property type="entry name" value="GRIP AND COILED-COIL DOMAIN-CONTAINING PROTEIN 1"/>
    <property type="match status" value="1"/>
</dbReference>
<accession>A0ABR2Z1J1</accession>
<dbReference type="PANTHER" id="PTHR23157">
    <property type="entry name" value="GRIP AND COILED-COIL DOMAIN-CONTAINING PROTEIN 1"/>
    <property type="match status" value="1"/>
</dbReference>
<evidence type="ECO:0000256" key="7">
    <source>
        <dbReference type="SAM" id="MobiDB-lite"/>
    </source>
</evidence>
<feature type="coiled-coil region" evidence="6">
    <location>
        <begin position="170"/>
        <end position="225"/>
    </location>
</feature>
<keyword evidence="10" id="KW-1185">Reference proteome</keyword>
<proteinExistence type="predicted"/>
<feature type="region of interest" description="Disordered" evidence="7">
    <location>
        <begin position="29"/>
        <end position="64"/>
    </location>
</feature>
<dbReference type="InterPro" id="IPR051952">
    <property type="entry name" value="Golgi-autophagy_related"/>
</dbReference>
<dbReference type="PROSITE" id="PS50913">
    <property type="entry name" value="GRIP"/>
    <property type="match status" value="1"/>
</dbReference>
<evidence type="ECO:0000313" key="9">
    <source>
        <dbReference type="EMBL" id="KAK9917759.1"/>
    </source>
</evidence>
<dbReference type="EMBL" id="JALJOT010000002">
    <property type="protein sequence ID" value="KAK9917759.1"/>
    <property type="molecule type" value="Genomic_DNA"/>
</dbReference>
<keyword evidence="4 6" id="KW-0175">Coiled coil</keyword>
<evidence type="ECO:0000256" key="5">
    <source>
        <dbReference type="ARBA" id="ARBA00023136"/>
    </source>
</evidence>
<evidence type="ECO:0000256" key="1">
    <source>
        <dbReference type="ARBA" id="ARBA00004184"/>
    </source>
</evidence>
<feature type="domain" description="GRIP" evidence="8">
    <location>
        <begin position="710"/>
        <end position="763"/>
    </location>
</feature>
<feature type="coiled-coil region" evidence="6">
    <location>
        <begin position="603"/>
        <end position="669"/>
    </location>
</feature>
<feature type="coiled-coil region" evidence="6">
    <location>
        <begin position="251"/>
        <end position="292"/>
    </location>
</feature>
<dbReference type="Pfam" id="PF01465">
    <property type="entry name" value="GRIP"/>
    <property type="match status" value="1"/>
</dbReference>
<evidence type="ECO:0000256" key="2">
    <source>
        <dbReference type="ARBA" id="ARBA00004496"/>
    </source>
</evidence>
<dbReference type="Proteomes" id="UP001491310">
    <property type="component" value="Unassembled WGS sequence"/>
</dbReference>
<keyword evidence="5" id="KW-0472">Membrane</keyword>
<gene>
    <name evidence="9" type="ORF">WJX75_007885</name>
</gene>
<keyword evidence="3" id="KW-0963">Cytoplasm</keyword>
<organism evidence="9 10">
    <name type="scientific">Coccomyxa subellipsoidea</name>
    <dbReference type="NCBI Taxonomy" id="248742"/>
    <lineage>
        <taxon>Eukaryota</taxon>
        <taxon>Viridiplantae</taxon>
        <taxon>Chlorophyta</taxon>
        <taxon>core chlorophytes</taxon>
        <taxon>Trebouxiophyceae</taxon>
        <taxon>Trebouxiophyceae incertae sedis</taxon>
        <taxon>Coccomyxaceae</taxon>
        <taxon>Coccomyxa</taxon>
    </lineage>
</organism>
<feature type="compositionally biased region" description="Polar residues" evidence="7">
    <location>
        <begin position="46"/>
        <end position="64"/>
    </location>
</feature>